<dbReference type="CDD" id="cd05402">
    <property type="entry name" value="NT_PAP_TUTase"/>
    <property type="match status" value="1"/>
</dbReference>
<dbReference type="Pfam" id="PF22600">
    <property type="entry name" value="MTPAP-like_central"/>
    <property type="match status" value="1"/>
</dbReference>
<reference evidence="13 14" key="1">
    <citation type="journal article" date="2024" name="Nat. Commun.">
        <title>Phylogenomics reveals the evolutionary origins of lichenization in chlorophyte algae.</title>
        <authorList>
            <person name="Puginier C."/>
            <person name="Libourel C."/>
            <person name="Otte J."/>
            <person name="Skaloud P."/>
            <person name="Haon M."/>
            <person name="Grisel S."/>
            <person name="Petersen M."/>
            <person name="Berrin J.G."/>
            <person name="Delaux P.M."/>
            <person name="Dal Grande F."/>
            <person name="Keller J."/>
        </authorList>
    </citation>
    <scope>NUCLEOTIDE SEQUENCE [LARGE SCALE GENOMIC DNA]</scope>
    <source>
        <strain evidence="13 14">SAG 2036</strain>
    </source>
</reference>
<keyword evidence="6" id="KW-0479">Metal-binding</keyword>
<evidence type="ECO:0000313" key="14">
    <source>
        <dbReference type="Proteomes" id="UP001465755"/>
    </source>
</evidence>
<sequence length="765" mass="83471">MQHIGCPGLRQLCRGSCPQAPHACSPVFFSTRALLPNLPHRRAAARLRAKAQTDERSTTDKDDVDQTTLKWGLEAGLWKALTSKNEKGLSKGDQAKDLLKRYGGAYLLTSISFAAVSFAACYALVSAGVDVRGLLTKIGLQVGDSGERLGTFAIAYAAHKALSPVRFPPTVALTPVVARWIGKTSLSRASSHLYPDPGASTAFSCHTDSSSEAPTQSDKPETWQHPEILLQSRIGCPTPHPKQSGWVDSDTRPAPASNRFVASSAASHPGIAGNSQQVFPPHARPAGEPHQWSDYSLWSSAVGGQGNTFSSNSLALRQPAHSSVQTTYGLPMMQPTAAHLAGLSADDALLQLRHQRQYSRLESAIVSSGRDSHLMGLSQGQLSLPRNDWLRGPTANGPVRPGKSSKATAPMHRKPYSPIGGAILAAGPAADAATLNTALHQLVDELKPMPAEVEGRTQAFELVQAVLLARWPEAKVHVFGSSANNLSICNNNDVDMTLELQHLPDAPGAKAAVVEEMGRLFMQAGVKDVLLLPKARVPVVKLVAPTTNTRIDLTVNNLLAIVNTKLLRDYSVIDPRLAQLVFVVKHWAKRRQVNDAYRGTLSSYCYVLMCIAHLQHRSPPILPCLQALPPTHIRTIGRWNCDYHDQVEGLRGYGAGNTETLGDLVWSFFEFWAWRHDFNNSVVTIRTTTPVSKAEKEWTKRVGNERHLVSIEDPFELSHDLGRTMDRQTTSVLHKEFERAAGLLRDDPEPLPKLLEPYRAAKYDA</sequence>
<evidence type="ECO:0000259" key="11">
    <source>
        <dbReference type="Pfam" id="PF06916"/>
    </source>
</evidence>
<keyword evidence="5" id="KW-0808">Transferase</keyword>
<feature type="domain" description="PAP-associated" evidence="10">
    <location>
        <begin position="660"/>
        <end position="719"/>
    </location>
</feature>
<evidence type="ECO:0000259" key="10">
    <source>
        <dbReference type="Pfam" id="PF03828"/>
    </source>
</evidence>
<dbReference type="GO" id="GO:0016779">
    <property type="term" value="F:nucleotidyltransferase activity"/>
    <property type="evidence" value="ECO:0007669"/>
    <property type="project" value="TreeGrafter"/>
</dbReference>
<protein>
    <recommendedName>
        <fullName evidence="15">Polynucleotide adenylyltransferase</fullName>
    </recommendedName>
</protein>
<dbReference type="InterPro" id="IPR002058">
    <property type="entry name" value="PAP_assoc"/>
</dbReference>
<evidence type="ECO:0000256" key="8">
    <source>
        <dbReference type="SAM" id="MobiDB-lite"/>
    </source>
</evidence>
<comment type="cofactor">
    <cofactor evidence="1">
        <name>Mn(2+)</name>
        <dbReference type="ChEBI" id="CHEBI:29035"/>
    </cofactor>
</comment>
<keyword evidence="14" id="KW-1185">Reference proteome</keyword>
<dbReference type="Pfam" id="PF06916">
    <property type="entry name" value="FAM210A-B_dom"/>
    <property type="match status" value="1"/>
</dbReference>
<dbReference type="InterPro" id="IPR009688">
    <property type="entry name" value="FAM210A/B-like_dom"/>
</dbReference>
<evidence type="ECO:0000256" key="6">
    <source>
        <dbReference type="ARBA" id="ARBA00022723"/>
    </source>
</evidence>
<dbReference type="EMBL" id="JALJOQ010000016">
    <property type="protein sequence ID" value="KAK9809730.1"/>
    <property type="molecule type" value="Genomic_DNA"/>
</dbReference>
<accession>A0AAW1PIP7</accession>
<evidence type="ECO:0008006" key="15">
    <source>
        <dbReference type="Google" id="ProtNLM"/>
    </source>
</evidence>
<dbReference type="SUPFAM" id="SSF81301">
    <property type="entry name" value="Nucleotidyltransferase"/>
    <property type="match status" value="1"/>
</dbReference>
<comment type="cofactor">
    <cofactor evidence="2">
        <name>Mg(2+)</name>
        <dbReference type="ChEBI" id="CHEBI:18420"/>
    </cofactor>
</comment>
<evidence type="ECO:0000313" key="13">
    <source>
        <dbReference type="EMBL" id="KAK9809730.1"/>
    </source>
</evidence>
<evidence type="ECO:0000256" key="5">
    <source>
        <dbReference type="ARBA" id="ARBA00022679"/>
    </source>
</evidence>
<comment type="subcellular location">
    <subcellularLocation>
        <location evidence="3">Cytoplasm</location>
    </subcellularLocation>
</comment>
<proteinExistence type="predicted"/>
<feature type="transmembrane region" description="Helical" evidence="9">
    <location>
        <begin position="105"/>
        <end position="125"/>
    </location>
</feature>
<dbReference type="GO" id="GO:0031123">
    <property type="term" value="P:RNA 3'-end processing"/>
    <property type="evidence" value="ECO:0007669"/>
    <property type="project" value="TreeGrafter"/>
</dbReference>
<evidence type="ECO:0000256" key="2">
    <source>
        <dbReference type="ARBA" id="ARBA00001946"/>
    </source>
</evidence>
<dbReference type="Pfam" id="PF03828">
    <property type="entry name" value="PAP_assoc"/>
    <property type="match status" value="1"/>
</dbReference>
<dbReference type="GO" id="GO:0005737">
    <property type="term" value="C:cytoplasm"/>
    <property type="evidence" value="ECO:0007669"/>
    <property type="project" value="UniProtKB-SubCell"/>
</dbReference>
<evidence type="ECO:0000256" key="1">
    <source>
        <dbReference type="ARBA" id="ARBA00001936"/>
    </source>
</evidence>
<evidence type="ECO:0000256" key="7">
    <source>
        <dbReference type="ARBA" id="ARBA00022842"/>
    </source>
</evidence>
<dbReference type="SUPFAM" id="SSF81631">
    <property type="entry name" value="PAP/OAS1 substrate-binding domain"/>
    <property type="match status" value="1"/>
</dbReference>
<keyword evidence="4" id="KW-0963">Cytoplasm</keyword>
<dbReference type="Proteomes" id="UP001465755">
    <property type="component" value="Unassembled WGS sequence"/>
</dbReference>
<keyword evidence="7" id="KW-0460">Magnesium</keyword>
<dbReference type="Gene3D" id="1.10.1410.10">
    <property type="match status" value="1"/>
</dbReference>
<feature type="domain" description="Poly(A) RNA polymerase mitochondrial-like central palm" evidence="12">
    <location>
        <begin position="435"/>
        <end position="571"/>
    </location>
</feature>
<feature type="compositionally biased region" description="Polar residues" evidence="8">
    <location>
        <begin position="202"/>
        <end position="217"/>
    </location>
</feature>
<dbReference type="PANTHER" id="PTHR12271">
    <property type="entry name" value="POLY A POLYMERASE CID PAP -RELATED"/>
    <property type="match status" value="1"/>
</dbReference>
<evidence type="ECO:0000259" key="12">
    <source>
        <dbReference type="Pfam" id="PF22600"/>
    </source>
</evidence>
<evidence type="ECO:0000256" key="9">
    <source>
        <dbReference type="SAM" id="Phobius"/>
    </source>
</evidence>
<keyword evidence="9" id="KW-0472">Membrane</keyword>
<dbReference type="PANTHER" id="PTHR12271:SF40">
    <property type="entry name" value="POLY(A) RNA POLYMERASE GLD2"/>
    <property type="match status" value="1"/>
</dbReference>
<evidence type="ECO:0000256" key="3">
    <source>
        <dbReference type="ARBA" id="ARBA00004496"/>
    </source>
</evidence>
<feature type="region of interest" description="Disordered" evidence="8">
    <location>
        <begin position="202"/>
        <end position="291"/>
    </location>
</feature>
<keyword evidence="9" id="KW-0812">Transmembrane</keyword>
<gene>
    <name evidence="13" type="ORF">WJX73_000583</name>
</gene>
<feature type="domain" description="DUF1279" evidence="11">
    <location>
        <begin position="94"/>
        <end position="176"/>
    </location>
</feature>
<name>A0AAW1PIP7_9CHLO</name>
<comment type="caution">
    <text evidence="13">The sequence shown here is derived from an EMBL/GenBank/DDBJ whole genome shotgun (WGS) entry which is preliminary data.</text>
</comment>
<dbReference type="AlphaFoldDB" id="A0AAW1PIP7"/>
<dbReference type="GO" id="GO:0046872">
    <property type="term" value="F:metal ion binding"/>
    <property type="evidence" value="ECO:0007669"/>
    <property type="project" value="UniProtKB-KW"/>
</dbReference>
<dbReference type="Gene3D" id="3.30.460.10">
    <property type="entry name" value="Beta Polymerase, domain 2"/>
    <property type="match status" value="1"/>
</dbReference>
<organism evidence="13 14">
    <name type="scientific">Symbiochloris irregularis</name>
    <dbReference type="NCBI Taxonomy" id="706552"/>
    <lineage>
        <taxon>Eukaryota</taxon>
        <taxon>Viridiplantae</taxon>
        <taxon>Chlorophyta</taxon>
        <taxon>core chlorophytes</taxon>
        <taxon>Trebouxiophyceae</taxon>
        <taxon>Trebouxiales</taxon>
        <taxon>Trebouxiaceae</taxon>
        <taxon>Symbiochloris</taxon>
    </lineage>
</organism>
<dbReference type="InterPro" id="IPR054708">
    <property type="entry name" value="MTPAP-like_central"/>
</dbReference>
<evidence type="ECO:0000256" key="4">
    <source>
        <dbReference type="ARBA" id="ARBA00022490"/>
    </source>
</evidence>
<feature type="region of interest" description="Disordered" evidence="8">
    <location>
        <begin position="385"/>
        <end position="412"/>
    </location>
</feature>
<dbReference type="InterPro" id="IPR043519">
    <property type="entry name" value="NT_sf"/>
</dbReference>
<keyword evidence="9" id="KW-1133">Transmembrane helix</keyword>